<dbReference type="eggNOG" id="ENOG502SAQZ">
    <property type="taxonomic scope" value="Eukaryota"/>
</dbReference>
<dbReference type="HOGENOM" id="CLU_149479_0_0_1"/>
<dbReference type="Proteomes" id="UP000002036">
    <property type="component" value="Chromosome F"/>
</dbReference>
<dbReference type="PANTHER" id="PTHR28250">
    <property type="entry name" value="CYTOCHROME B PRE-MRNA-PROCESSING PROTEIN 6"/>
    <property type="match status" value="1"/>
</dbReference>
<sequence length="156" mass="17565">MSSAVRGAAVQLVKTIEKLPAERMKHMVSLKESQLERFKPVAGLEAGAHGSKQKPTLQEIKDIISRTSGPLGLQKEALKKVQEAFPQEQYTAEAIQEQTKSLNNILSNKYRDYYAVGDKLLKPQGNPAYYQRLMDEIEGKKKETFWTAMRTVVLGK</sequence>
<dbReference type="InterPro" id="IPR037653">
    <property type="entry name" value="Cbp6"/>
</dbReference>
<dbReference type="RefSeq" id="XP_002554706.1">
    <property type="nucleotide sequence ID" value="XM_002554660.1"/>
</dbReference>
<dbReference type="GO" id="GO:0034551">
    <property type="term" value="P:mitochondrial respiratory chain complex III assembly"/>
    <property type="evidence" value="ECO:0007669"/>
    <property type="project" value="TreeGrafter"/>
</dbReference>
<dbReference type="Pfam" id="PF20180">
    <property type="entry name" value="UQCC2_CBP6"/>
    <property type="match status" value="1"/>
</dbReference>
<gene>
    <name evidence="1" type="ordered locus">KLTH0F11682g</name>
</gene>
<accession>C5DLB8</accession>
<proteinExistence type="predicted"/>
<name>C5DLB8_LACTC</name>
<reference evidence="1 2" key="1">
    <citation type="journal article" date="2009" name="Genome Res.">
        <title>Comparative genomics of protoploid Saccharomycetaceae.</title>
        <authorList>
            <consortium name="The Genolevures Consortium"/>
            <person name="Souciet J.-L."/>
            <person name="Dujon B."/>
            <person name="Gaillardin C."/>
            <person name="Johnston M."/>
            <person name="Baret P.V."/>
            <person name="Cliften P."/>
            <person name="Sherman D.J."/>
            <person name="Weissenbach J."/>
            <person name="Westhof E."/>
            <person name="Wincker P."/>
            <person name="Jubin C."/>
            <person name="Poulain J."/>
            <person name="Barbe V."/>
            <person name="Segurens B."/>
            <person name="Artiguenave F."/>
            <person name="Anthouard V."/>
            <person name="Vacherie B."/>
            <person name="Val M.-E."/>
            <person name="Fulton R.S."/>
            <person name="Minx P."/>
            <person name="Wilson R."/>
            <person name="Durrens P."/>
            <person name="Jean G."/>
            <person name="Marck C."/>
            <person name="Martin T."/>
            <person name="Nikolski M."/>
            <person name="Rolland T."/>
            <person name="Seret M.-L."/>
            <person name="Casaregola S."/>
            <person name="Despons L."/>
            <person name="Fairhead C."/>
            <person name="Fischer G."/>
            <person name="Lafontaine I."/>
            <person name="Leh V."/>
            <person name="Lemaire M."/>
            <person name="de Montigny J."/>
            <person name="Neuveglise C."/>
            <person name="Thierry A."/>
            <person name="Blanc-Lenfle I."/>
            <person name="Bleykasten C."/>
            <person name="Diffels J."/>
            <person name="Fritsch E."/>
            <person name="Frangeul L."/>
            <person name="Goeffon A."/>
            <person name="Jauniaux N."/>
            <person name="Kachouri-Lafond R."/>
            <person name="Payen C."/>
            <person name="Potier S."/>
            <person name="Pribylova L."/>
            <person name="Ozanne C."/>
            <person name="Richard G.-F."/>
            <person name="Sacerdot C."/>
            <person name="Straub M.-L."/>
            <person name="Talla E."/>
        </authorList>
    </citation>
    <scope>NUCLEOTIDE SEQUENCE [LARGE SCALE GENOMIC DNA]</scope>
    <source>
        <strain evidence="2">ATCC 56472 / CBS 6340 / NRRL Y-8284</strain>
    </source>
</reference>
<dbReference type="OrthoDB" id="2107880at2759"/>
<organism evidence="1 2">
    <name type="scientific">Lachancea thermotolerans (strain ATCC 56472 / CBS 6340 / NRRL Y-8284)</name>
    <name type="common">Yeast</name>
    <name type="synonym">Kluyveromyces thermotolerans</name>
    <dbReference type="NCBI Taxonomy" id="559295"/>
    <lineage>
        <taxon>Eukaryota</taxon>
        <taxon>Fungi</taxon>
        <taxon>Dikarya</taxon>
        <taxon>Ascomycota</taxon>
        <taxon>Saccharomycotina</taxon>
        <taxon>Saccharomycetes</taxon>
        <taxon>Saccharomycetales</taxon>
        <taxon>Saccharomycetaceae</taxon>
        <taxon>Lachancea</taxon>
    </lineage>
</organism>
<dbReference type="KEGG" id="lth:KLTH0F11682g"/>
<dbReference type="GO" id="GO:0061671">
    <property type="term" value="C:Cbp3p-Cbp6 complex"/>
    <property type="evidence" value="ECO:0007669"/>
    <property type="project" value="InterPro"/>
</dbReference>
<dbReference type="InParanoid" id="C5DLB8"/>
<dbReference type="GeneID" id="8292919"/>
<evidence type="ECO:0000313" key="2">
    <source>
        <dbReference type="Proteomes" id="UP000002036"/>
    </source>
</evidence>
<evidence type="ECO:0000313" key="1">
    <source>
        <dbReference type="EMBL" id="CAR24269.1"/>
    </source>
</evidence>
<dbReference type="PANTHER" id="PTHR28250:SF1">
    <property type="entry name" value="CYTOCHROME B PRE-MRNA-PROCESSING PROTEIN 6"/>
    <property type="match status" value="1"/>
</dbReference>
<dbReference type="FunCoup" id="C5DLB8">
    <property type="interactions" value="163"/>
</dbReference>
<protein>
    <submittedName>
        <fullName evidence="1">KLTH0F11682p</fullName>
    </submittedName>
</protein>
<keyword evidence="2" id="KW-1185">Reference proteome</keyword>
<dbReference type="GO" id="GO:0043022">
    <property type="term" value="F:ribosome binding"/>
    <property type="evidence" value="ECO:0007669"/>
    <property type="project" value="InterPro"/>
</dbReference>
<dbReference type="EMBL" id="CU928170">
    <property type="protein sequence ID" value="CAR24269.1"/>
    <property type="molecule type" value="Genomic_DNA"/>
</dbReference>
<dbReference type="AlphaFoldDB" id="C5DLB8"/>